<name>A0ACC0VHU3_9STRA</name>
<evidence type="ECO:0000313" key="1">
    <source>
        <dbReference type="EMBL" id="KAI9905428.1"/>
    </source>
</evidence>
<accession>A0ACC0VHU3</accession>
<reference evidence="1 2" key="1">
    <citation type="journal article" date="2022" name="bioRxiv">
        <title>The genome of the oomycete Peronosclerospora sorghi, a cosmopolitan pathogen of maize and sorghum, is inflated with dispersed pseudogenes.</title>
        <authorList>
            <person name="Fletcher K."/>
            <person name="Martin F."/>
            <person name="Isakeit T."/>
            <person name="Cavanaugh K."/>
            <person name="Magill C."/>
            <person name="Michelmore R."/>
        </authorList>
    </citation>
    <scope>NUCLEOTIDE SEQUENCE [LARGE SCALE GENOMIC DNA]</scope>
    <source>
        <strain evidence="1">P6</strain>
    </source>
</reference>
<protein>
    <submittedName>
        <fullName evidence="1">Uncharacterized protein</fullName>
    </submittedName>
</protein>
<dbReference type="Proteomes" id="UP001163321">
    <property type="component" value="Chromosome 9"/>
</dbReference>
<dbReference type="EMBL" id="CM047588">
    <property type="protein sequence ID" value="KAI9905428.1"/>
    <property type="molecule type" value="Genomic_DNA"/>
</dbReference>
<organism evidence="1 2">
    <name type="scientific">Peronosclerospora sorghi</name>
    <dbReference type="NCBI Taxonomy" id="230839"/>
    <lineage>
        <taxon>Eukaryota</taxon>
        <taxon>Sar</taxon>
        <taxon>Stramenopiles</taxon>
        <taxon>Oomycota</taxon>
        <taxon>Peronosporomycetes</taxon>
        <taxon>Peronosporales</taxon>
        <taxon>Peronosporaceae</taxon>
        <taxon>Peronosclerospora</taxon>
    </lineage>
</organism>
<sequence>MKHNEGEVVQLLPATSTNVSKVDDTPRYHALLGIACVACSSLCFGLMATFVKYMTYSFSSMEATFWRSLGVLVFSSITIKVTGTSLVVPRKYRFLLCGRCLLGFLCMCFNFYAMSQMVLADASALTLTSPILTFFFGAIFLHEKIDPVSLWCAFGAFGGLICVLRPGFLFGYDGTVHARRTSWLPEGSALLSALGHVGTCLLVRQLKGLHFLVIVQYFAMTCVTLTMLWLALIQRSFFLPSTFFLWRSILGTSLCAFGGQMLLTRGFQLEKAGVAAVMRYLQVLFVFALDSEILGEKINHWSIVGALVILASAVAIAVRKIQLTMQEGK</sequence>
<proteinExistence type="predicted"/>
<gene>
    <name evidence="1" type="ORF">PsorP6_014285</name>
</gene>
<evidence type="ECO:0000313" key="2">
    <source>
        <dbReference type="Proteomes" id="UP001163321"/>
    </source>
</evidence>
<comment type="caution">
    <text evidence="1">The sequence shown here is derived from an EMBL/GenBank/DDBJ whole genome shotgun (WGS) entry which is preliminary data.</text>
</comment>
<keyword evidence="2" id="KW-1185">Reference proteome</keyword>